<feature type="signal peptide" evidence="1">
    <location>
        <begin position="1"/>
        <end position="33"/>
    </location>
</feature>
<keyword evidence="1" id="KW-0732">Signal</keyword>
<dbReference type="Gene3D" id="3.40.390.10">
    <property type="entry name" value="Collagenase (Catalytic Domain)"/>
    <property type="match status" value="1"/>
</dbReference>
<sequence length="275" mass="30374">MGKESRIRRLQRLSARTAFAFFLYLLPAGTAGAQDIDTLAFNGEHLIDLVFAAEGYRKEEHGLFLKEAERLARYFLKTPPFNEYSGSFNVFAVFTESEESGISPQGKNTFFKVRSENFGIERLFIPEDIGLCHEFIGSIIPECDFICLCVNTEEYGGGGGEITLVSRHPLAGEILVHELGHSIGGLGDEYWCSDDFLGEFPNMALEAGKAPWAGMPGTGVYPLKRPDGSIAAYIPCQTDNDSRYCRMARLGKEFCPVCKKAISEALKRLVEASGI</sequence>
<dbReference type="InterPro" id="IPR024079">
    <property type="entry name" value="MetalloPept_cat_dom_sf"/>
</dbReference>
<proteinExistence type="predicted"/>
<dbReference type="Pfam" id="PF09471">
    <property type="entry name" value="Peptidase_M64"/>
    <property type="match status" value="1"/>
</dbReference>
<reference evidence="2" key="1">
    <citation type="submission" date="2020-10" db="EMBL/GenBank/DDBJ databases">
        <authorList>
            <person name="Gilroy R."/>
        </authorList>
    </citation>
    <scope>NUCLEOTIDE SEQUENCE</scope>
    <source>
        <strain evidence="2">B1-8020</strain>
    </source>
</reference>
<evidence type="ECO:0000313" key="2">
    <source>
        <dbReference type="EMBL" id="MBO8473305.1"/>
    </source>
</evidence>
<dbReference type="GO" id="GO:0008237">
    <property type="term" value="F:metallopeptidase activity"/>
    <property type="evidence" value="ECO:0007669"/>
    <property type="project" value="InterPro"/>
</dbReference>
<name>A0A9D9IJF9_9BACT</name>
<organism evidence="2 3">
    <name type="scientific">Candidatus Merdivivens pullicola</name>
    <dbReference type="NCBI Taxonomy" id="2840872"/>
    <lineage>
        <taxon>Bacteria</taxon>
        <taxon>Pseudomonadati</taxon>
        <taxon>Bacteroidota</taxon>
        <taxon>Bacteroidia</taxon>
        <taxon>Bacteroidales</taxon>
        <taxon>Muribaculaceae</taxon>
        <taxon>Muribaculaceae incertae sedis</taxon>
        <taxon>Candidatus Merdivivens</taxon>
    </lineage>
</organism>
<evidence type="ECO:0000256" key="1">
    <source>
        <dbReference type="SAM" id="SignalP"/>
    </source>
</evidence>
<comment type="caution">
    <text evidence="2">The sequence shown here is derived from an EMBL/GenBank/DDBJ whole genome shotgun (WGS) entry which is preliminary data.</text>
</comment>
<reference evidence="2" key="2">
    <citation type="journal article" date="2021" name="PeerJ">
        <title>Extensive microbial diversity within the chicken gut microbiome revealed by metagenomics and culture.</title>
        <authorList>
            <person name="Gilroy R."/>
            <person name="Ravi A."/>
            <person name="Getino M."/>
            <person name="Pursley I."/>
            <person name="Horton D.L."/>
            <person name="Alikhan N.F."/>
            <person name="Baker D."/>
            <person name="Gharbi K."/>
            <person name="Hall N."/>
            <person name="Watson M."/>
            <person name="Adriaenssens E.M."/>
            <person name="Foster-Nyarko E."/>
            <person name="Jarju S."/>
            <person name="Secka A."/>
            <person name="Antonio M."/>
            <person name="Oren A."/>
            <person name="Chaudhuri R.R."/>
            <person name="La Ragione R."/>
            <person name="Hildebrand F."/>
            <person name="Pallen M.J."/>
        </authorList>
    </citation>
    <scope>NUCLEOTIDE SEQUENCE</scope>
    <source>
        <strain evidence="2">B1-8020</strain>
    </source>
</reference>
<accession>A0A9D9IJF9</accession>
<gene>
    <name evidence="2" type="ORF">IAB81_06705</name>
</gene>
<dbReference type="Proteomes" id="UP000823604">
    <property type="component" value="Unassembled WGS sequence"/>
</dbReference>
<protein>
    <recommendedName>
        <fullName evidence="4">IgA Peptidase M64</fullName>
    </recommendedName>
</protein>
<evidence type="ECO:0008006" key="4">
    <source>
        <dbReference type="Google" id="ProtNLM"/>
    </source>
</evidence>
<dbReference type="EMBL" id="JADIMA010000066">
    <property type="protein sequence ID" value="MBO8473305.1"/>
    <property type="molecule type" value="Genomic_DNA"/>
</dbReference>
<dbReference type="AlphaFoldDB" id="A0A9D9IJF9"/>
<dbReference type="InterPro" id="IPR019026">
    <property type="entry name" value="Peptidase_M64_IgA"/>
</dbReference>
<evidence type="ECO:0000313" key="3">
    <source>
        <dbReference type="Proteomes" id="UP000823604"/>
    </source>
</evidence>
<feature type="chain" id="PRO_5039096288" description="IgA Peptidase M64" evidence="1">
    <location>
        <begin position="34"/>
        <end position="275"/>
    </location>
</feature>